<evidence type="ECO:0000256" key="2">
    <source>
        <dbReference type="SAM" id="SignalP"/>
    </source>
</evidence>
<keyword evidence="1" id="KW-0472">Membrane</keyword>
<organism evidence="3 4">
    <name type="scientific">Dendrothele bispora (strain CBS 962.96)</name>
    <dbReference type="NCBI Taxonomy" id="1314807"/>
    <lineage>
        <taxon>Eukaryota</taxon>
        <taxon>Fungi</taxon>
        <taxon>Dikarya</taxon>
        <taxon>Basidiomycota</taxon>
        <taxon>Agaricomycotina</taxon>
        <taxon>Agaricomycetes</taxon>
        <taxon>Agaricomycetidae</taxon>
        <taxon>Agaricales</taxon>
        <taxon>Agaricales incertae sedis</taxon>
        <taxon>Dendrothele</taxon>
    </lineage>
</organism>
<evidence type="ECO:0000313" key="4">
    <source>
        <dbReference type="Proteomes" id="UP000297245"/>
    </source>
</evidence>
<keyword evidence="1" id="KW-1133">Transmembrane helix</keyword>
<reference evidence="3 4" key="1">
    <citation type="journal article" date="2019" name="Nat. Ecol. Evol.">
        <title>Megaphylogeny resolves global patterns of mushroom evolution.</title>
        <authorList>
            <person name="Varga T."/>
            <person name="Krizsan K."/>
            <person name="Foldi C."/>
            <person name="Dima B."/>
            <person name="Sanchez-Garcia M."/>
            <person name="Sanchez-Ramirez S."/>
            <person name="Szollosi G.J."/>
            <person name="Szarkandi J.G."/>
            <person name="Papp V."/>
            <person name="Albert L."/>
            <person name="Andreopoulos W."/>
            <person name="Angelini C."/>
            <person name="Antonin V."/>
            <person name="Barry K.W."/>
            <person name="Bougher N.L."/>
            <person name="Buchanan P."/>
            <person name="Buyck B."/>
            <person name="Bense V."/>
            <person name="Catcheside P."/>
            <person name="Chovatia M."/>
            <person name="Cooper J."/>
            <person name="Damon W."/>
            <person name="Desjardin D."/>
            <person name="Finy P."/>
            <person name="Geml J."/>
            <person name="Haridas S."/>
            <person name="Hughes K."/>
            <person name="Justo A."/>
            <person name="Karasinski D."/>
            <person name="Kautmanova I."/>
            <person name="Kiss B."/>
            <person name="Kocsube S."/>
            <person name="Kotiranta H."/>
            <person name="LaButti K.M."/>
            <person name="Lechner B.E."/>
            <person name="Liimatainen K."/>
            <person name="Lipzen A."/>
            <person name="Lukacs Z."/>
            <person name="Mihaltcheva S."/>
            <person name="Morgado L.N."/>
            <person name="Niskanen T."/>
            <person name="Noordeloos M.E."/>
            <person name="Ohm R.A."/>
            <person name="Ortiz-Santana B."/>
            <person name="Ovrebo C."/>
            <person name="Racz N."/>
            <person name="Riley R."/>
            <person name="Savchenko A."/>
            <person name="Shiryaev A."/>
            <person name="Soop K."/>
            <person name="Spirin V."/>
            <person name="Szebenyi C."/>
            <person name="Tomsovsky M."/>
            <person name="Tulloss R.E."/>
            <person name="Uehling J."/>
            <person name="Grigoriev I.V."/>
            <person name="Vagvolgyi C."/>
            <person name="Papp T."/>
            <person name="Martin F.M."/>
            <person name="Miettinen O."/>
            <person name="Hibbett D.S."/>
            <person name="Nagy L.G."/>
        </authorList>
    </citation>
    <scope>NUCLEOTIDE SEQUENCE [LARGE SCALE GENOMIC DNA]</scope>
    <source>
        <strain evidence="3 4">CBS 962.96</strain>
    </source>
</reference>
<proteinExistence type="predicted"/>
<dbReference type="OrthoDB" id="195231at2759"/>
<keyword evidence="1" id="KW-0812">Transmembrane</keyword>
<dbReference type="AlphaFoldDB" id="A0A4S8M8E7"/>
<gene>
    <name evidence="3" type="ORF">K435DRAFT_828381</name>
</gene>
<keyword evidence="2" id="KW-0732">Signal</keyword>
<evidence type="ECO:0000313" key="3">
    <source>
        <dbReference type="EMBL" id="THU98636.1"/>
    </source>
</evidence>
<dbReference type="EMBL" id="ML179133">
    <property type="protein sequence ID" value="THU98636.1"/>
    <property type="molecule type" value="Genomic_DNA"/>
</dbReference>
<name>A0A4S8M8E7_DENBC</name>
<feature type="signal peptide" evidence="2">
    <location>
        <begin position="1"/>
        <end position="22"/>
    </location>
</feature>
<keyword evidence="4" id="KW-1185">Reference proteome</keyword>
<accession>A0A4S8M8E7</accession>
<feature type="transmembrane region" description="Helical" evidence="1">
    <location>
        <begin position="234"/>
        <end position="257"/>
    </location>
</feature>
<feature type="chain" id="PRO_5020228828" evidence="2">
    <location>
        <begin position="23"/>
        <end position="316"/>
    </location>
</feature>
<evidence type="ECO:0000256" key="1">
    <source>
        <dbReference type="SAM" id="Phobius"/>
    </source>
</evidence>
<protein>
    <submittedName>
        <fullName evidence="3">Uncharacterized protein</fullName>
    </submittedName>
</protein>
<dbReference type="Proteomes" id="UP000297245">
    <property type="component" value="Unassembled WGS sequence"/>
</dbReference>
<sequence>MTITPIFLLLLSLTFVPFFAYAGTGNFGDPCNQANSRLQVGTYQFWSECNLVTYCASNQTCAHRGCRRDEFPFGYPPNSKDLPPKCSKGQFCPDEMHECQDVMPVGSPCQMNRDDQCEGPPNHRELEDLTHRGLNVNGSVCLNNVCMWANVTLGEDCVVENTAYTAYTAGSEFIDIVSRDNCRVGLYCDAQQLKCMQEREEGEQCDADKERVSIFLLLGICGSDAAFAHHAGKWVYALVVIGMTTAVVGTLWGLFWLHGKQRAAERERRLQYWKEQNAFHQNLNRMKEVARASIMSFGNLDGLGTNSIPRSFMGSN</sequence>